<comment type="caution">
    <text evidence="7">The sequence shown here is derived from an EMBL/GenBank/DDBJ whole genome shotgun (WGS) entry which is preliminary data.</text>
</comment>
<evidence type="ECO:0000313" key="7">
    <source>
        <dbReference type="EMBL" id="RAJ10240.1"/>
    </source>
</evidence>
<keyword evidence="8" id="KW-1185">Reference proteome</keyword>
<organism evidence="7 8">
    <name type="scientific">Arenibacter echinorum</name>
    <dbReference type="NCBI Taxonomy" id="440515"/>
    <lineage>
        <taxon>Bacteria</taxon>
        <taxon>Pseudomonadati</taxon>
        <taxon>Bacteroidota</taxon>
        <taxon>Flavobacteriia</taxon>
        <taxon>Flavobacteriales</taxon>
        <taxon>Flavobacteriaceae</taxon>
        <taxon>Arenibacter</taxon>
    </lineage>
</organism>
<feature type="domain" description="Cytochrome c" evidence="6">
    <location>
        <begin position="132"/>
        <end position="210"/>
    </location>
</feature>
<evidence type="ECO:0000259" key="6">
    <source>
        <dbReference type="PROSITE" id="PS51007"/>
    </source>
</evidence>
<dbReference type="GO" id="GO:0009055">
    <property type="term" value="F:electron transfer activity"/>
    <property type="evidence" value="ECO:0007669"/>
    <property type="project" value="InterPro"/>
</dbReference>
<dbReference type="PROSITE" id="PS51007">
    <property type="entry name" value="CYTC"/>
    <property type="match status" value="1"/>
</dbReference>
<evidence type="ECO:0000256" key="2">
    <source>
        <dbReference type="ARBA" id="ARBA00022723"/>
    </source>
</evidence>
<keyword evidence="2 4" id="KW-0479">Metal-binding</keyword>
<accession>A0A327R0U1</accession>
<sequence>MAQPVPQTVGSWDFTYKVQEFDIEYKGVLVITKEDGDFIGIITFKNVRNTTLTYKLDKVESNNHNLHIYLNKGPLAPMTADLNFLEDRWEGKVTSQIPGKKNKLGLGKMMVVPQTSGTIIDHASAIKNLTDKTLEIGKEYYNQVCAACHGTDGNSPLAAARSFSSDEFKFGSDPYSMWKTITNGAGQMGAQRWLSSGDTYSVIQYIRENLIKDKNPQSYFKITNEYLAGLPKPTFSPEQLQNTIKEEALSGSQVYGQLYFEDHLGDYGPALYTQIKDYPGSSLVINLDNDIYTSYNVQRMSNSVTWKSALDLSKTKYKLYRGDGAPVLNGEVLKGFSGLRWSFKDRYYQLENLVSDRTPYPPKWMNYNGHYQYGDKTILSYSIVGREILEMPSAIDYKDKSIIQNTYTIASGDSWRKLVLDYTEYDKIQTIKNGVFDLNNVGATKSLPEDKWTQPQNSIIVSAFKDNGSQTFFATGVQGDTDGMKWVLDHDQNMALYIPPTKEKRVIRLHRFIGDNVSELEDFAEYLLKEQKKSIPDLTDYTKGGDPLWKKNITIKGTLDVGVPRYDPQNYEKENKTSNENLVEIPENYPYVVDRIPLPFNNPWNSWIRPSGFDFFPDGRLVMSTYMGDIWIANGIDDTLSDVKWQRIATGLYDPFGVKVVKGEVYVTCRDRIVLLKDINGDGETDFYHSFFADSDVSNVPVQAFNYSLQTDSKGNFIYSKGGEFTHDDEPGHIIQVSPDGKKQISLAIGFRTPNGVTLGPKDDIYVSDNQGRWMPANKINLIRKGGFYGYIPSVKRGNTSPGRSEYSLRAPLASANYPEDILPETFDKPIIWLPQEFDNSPGNGAWTPKNWGPLGNRLLHTSFGKGWVYQVMTQEIDGTTQATVSALPFQFSAGTQRARINPVDGQLYVAGITGWDDSFATKYGSLDRIRYTGGEGFFIDAVNVRSNGIELTFNQELDPDSAKQLDNYKIAQWNYRWTDNYGSEDWSVKNPENLGRDTIAVQGIEISKDGKKVLLKLSSEDLKPVDQMRIIFSLNSKKGQRYQDSIYNTIHKVPDDDNIYSGFNYVLFLKIILAGIITVIGWLIYRKKFVR</sequence>
<dbReference type="AlphaFoldDB" id="A0A327R0U1"/>
<gene>
    <name evidence="7" type="ORF">LV92_02989</name>
</gene>
<dbReference type="InterPro" id="IPR036909">
    <property type="entry name" value="Cyt_c-like_dom_sf"/>
</dbReference>
<dbReference type="PANTHER" id="PTHR33546:SF1">
    <property type="entry name" value="LARGE, MULTIFUNCTIONAL SECRETED PROTEIN"/>
    <property type="match status" value="1"/>
</dbReference>
<keyword evidence="5" id="KW-0472">Membrane</keyword>
<dbReference type="Pfam" id="PF20601">
    <property type="entry name" value="DUF6797"/>
    <property type="match status" value="1"/>
</dbReference>
<dbReference type="GO" id="GO:0020037">
    <property type="term" value="F:heme binding"/>
    <property type="evidence" value="ECO:0007669"/>
    <property type="project" value="InterPro"/>
</dbReference>
<dbReference type="SUPFAM" id="SSF63825">
    <property type="entry name" value="YWTD domain"/>
    <property type="match status" value="1"/>
</dbReference>
<reference evidence="7 8" key="1">
    <citation type="submission" date="2018-06" db="EMBL/GenBank/DDBJ databases">
        <title>Genomic Encyclopedia of Archaeal and Bacterial Type Strains, Phase II (KMG-II): from individual species to whole genera.</title>
        <authorList>
            <person name="Goeker M."/>
        </authorList>
    </citation>
    <scope>NUCLEOTIDE SEQUENCE [LARGE SCALE GENOMIC DNA]</scope>
    <source>
        <strain evidence="7 8">DSM 23522</strain>
    </source>
</reference>
<keyword evidence="5" id="KW-1133">Transmembrane helix</keyword>
<keyword evidence="5" id="KW-0812">Transmembrane</keyword>
<keyword evidence="3 4" id="KW-0408">Iron</keyword>
<proteinExistence type="predicted"/>
<dbReference type="GO" id="GO:0046872">
    <property type="term" value="F:metal ion binding"/>
    <property type="evidence" value="ECO:0007669"/>
    <property type="project" value="UniProtKB-KW"/>
</dbReference>
<dbReference type="Proteomes" id="UP000249696">
    <property type="component" value="Unassembled WGS sequence"/>
</dbReference>
<dbReference type="InterPro" id="IPR011042">
    <property type="entry name" value="6-blade_b-propeller_TolB-like"/>
</dbReference>
<evidence type="ECO:0000313" key="8">
    <source>
        <dbReference type="Proteomes" id="UP000249696"/>
    </source>
</evidence>
<evidence type="ECO:0000256" key="5">
    <source>
        <dbReference type="SAM" id="Phobius"/>
    </source>
</evidence>
<dbReference type="Pfam" id="PF13442">
    <property type="entry name" value="Cytochrome_CBB3"/>
    <property type="match status" value="1"/>
</dbReference>
<name>A0A327R0U1_9FLAO</name>
<evidence type="ECO:0000256" key="4">
    <source>
        <dbReference type="PROSITE-ProRule" id="PRU00433"/>
    </source>
</evidence>
<dbReference type="SUPFAM" id="SSF46626">
    <property type="entry name" value="Cytochrome c"/>
    <property type="match status" value="1"/>
</dbReference>
<dbReference type="InterPro" id="IPR046476">
    <property type="entry name" value="DUF6797"/>
</dbReference>
<keyword evidence="1 4" id="KW-0349">Heme</keyword>
<dbReference type="Gene3D" id="1.10.760.10">
    <property type="entry name" value="Cytochrome c-like domain"/>
    <property type="match status" value="1"/>
</dbReference>
<protein>
    <submittedName>
        <fullName evidence="7">Glucose/arabinose dehydrogenase</fullName>
    </submittedName>
</protein>
<dbReference type="InterPro" id="IPR009056">
    <property type="entry name" value="Cyt_c-like_dom"/>
</dbReference>
<dbReference type="Gene3D" id="2.120.10.30">
    <property type="entry name" value="TolB, C-terminal domain"/>
    <property type="match status" value="1"/>
</dbReference>
<feature type="transmembrane region" description="Helical" evidence="5">
    <location>
        <begin position="1066"/>
        <end position="1086"/>
    </location>
</feature>
<dbReference type="EMBL" id="QLLN01000005">
    <property type="protein sequence ID" value="RAJ10240.1"/>
    <property type="molecule type" value="Genomic_DNA"/>
</dbReference>
<dbReference type="PANTHER" id="PTHR33546">
    <property type="entry name" value="LARGE, MULTIFUNCTIONAL SECRETED PROTEIN-RELATED"/>
    <property type="match status" value="1"/>
</dbReference>
<evidence type="ECO:0000256" key="3">
    <source>
        <dbReference type="ARBA" id="ARBA00023004"/>
    </source>
</evidence>
<dbReference type="RefSeq" id="WP_170126335.1">
    <property type="nucleotide sequence ID" value="NZ_QLLN01000005.1"/>
</dbReference>
<evidence type="ECO:0000256" key="1">
    <source>
        <dbReference type="ARBA" id="ARBA00022617"/>
    </source>
</evidence>